<comment type="caution">
    <text evidence="3">The sequence shown here is derived from an EMBL/GenBank/DDBJ whole genome shotgun (WGS) entry which is preliminary data.</text>
</comment>
<feature type="region of interest" description="Disordered" evidence="1">
    <location>
        <begin position="47"/>
        <end position="103"/>
    </location>
</feature>
<feature type="signal peptide" evidence="2">
    <location>
        <begin position="1"/>
        <end position="21"/>
    </location>
</feature>
<organism evidence="3 4">
    <name type="scientific">Scylla paramamosain</name>
    <name type="common">Mud crab</name>
    <dbReference type="NCBI Taxonomy" id="85552"/>
    <lineage>
        <taxon>Eukaryota</taxon>
        <taxon>Metazoa</taxon>
        <taxon>Ecdysozoa</taxon>
        <taxon>Arthropoda</taxon>
        <taxon>Crustacea</taxon>
        <taxon>Multicrustacea</taxon>
        <taxon>Malacostraca</taxon>
        <taxon>Eumalacostraca</taxon>
        <taxon>Eucarida</taxon>
        <taxon>Decapoda</taxon>
        <taxon>Pleocyemata</taxon>
        <taxon>Brachyura</taxon>
        <taxon>Eubrachyura</taxon>
        <taxon>Portunoidea</taxon>
        <taxon>Portunidae</taxon>
        <taxon>Portuninae</taxon>
        <taxon>Scylla</taxon>
    </lineage>
</organism>
<feature type="chain" id="PRO_5043810722" evidence="2">
    <location>
        <begin position="22"/>
        <end position="512"/>
    </location>
</feature>
<name>A0AAW0U4A2_SCYPA</name>
<dbReference type="AlphaFoldDB" id="A0AAW0U4A2"/>
<proteinExistence type="predicted"/>
<gene>
    <name evidence="3" type="ORF">O3P69_005991</name>
</gene>
<evidence type="ECO:0000256" key="1">
    <source>
        <dbReference type="SAM" id="MobiDB-lite"/>
    </source>
</evidence>
<evidence type="ECO:0000256" key="2">
    <source>
        <dbReference type="SAM" id="SignalP"/>
    </source>
</evidence>
<dbReference type="Proteomes" id="UP001487740">
    <property type="component" value="Unassembled WGS sequence"/>
</dbReference>
<feature type="compositionally biased region" description="Polar residues" evidence="1">
    <location>
        <begin position="66"/>
        <end position="75"/>
    </location>
</feature>
<evidence type="ECO:0000313" key="4">
    <source>
        <dbReference type="Proteomes" id="UP001487740"/>
    </source>
</evidence>
<accession>A0AAW0U4A2</accession>
<dbReference type="EMBL" id="JARAKH010000018">
    <property type="protein sequence ID" value="KAK8394887.1"/>
    <property type="molecule type" value="Genomic_DNA"/>
</dbReference>
<reference evidence="3 4" key="1">
    <citation type="submission" date="2023-03" db="EMBL/GenBank/DDBJ databases">
        <title>High-quality genome of Scylla paramamosain provides insights in environmental adaptation.</title>
        <authorList>
            <person name="Zhang L."/>
        </authorList>
    </citation>
    <scope>NUCLEOTIDE SEQUENCE [LARGE SCALE GENOMIC DNA]</scope>
    <source>
        <strain evidence="3">LZ_2023a</strain>
        <tissue evidence="3">Muscle</tissue>
    </source>
</reference>
<evidence type="ECO:0000313" key="3">
    <source>
        <dbReference type="EMBL" id="KAK8394887.1"/>
    </source>
</evidence>
<keyword evidence="4" id="KW-1185">Reference proteome</keyword>
<keyword evidence="2" id="KW-0732">Signal</keyword>
<feature type="region of interest" description="Disordered" evidence="1">
    <location>
        <begin position="207"/>
        <end position="235"/>
    </location>
</feature>
<sequence length="512" mass="56013">MKAFVASLCLLLLLLGHSCRGDNMLKGAMEDTAVNEVDASEDHFAAEEEVKALPPSPDTHHEDSHPASSQVSLHSLPTRRYPGRTRDPHAAHSPRRRGQYPRVTAYRHSLPSKRRQPLRRIYGVAPHPASQGFYSPYRFSPPHFPVVSDRAVRFRDSARPDGASSRFPDSPTFSVSQPYPHTPFSASFRPFTPFSFLPRPVTPNTALVPPSSLPRPDTSVPFPPQRLVPRPVTPTTSDDSFLSLVDVRSAGVFPGDTLPQDSTGHLGDPTNHVHNVNDLPSPATDPRNLMYDPRNFVRPNVDLTGIIDHRVARPAQDSDIFFASDLRPSGSSVSPSFASQNRPCSANAEVVSRVVNSPPFANHEPVLHGGVLSFAGRGDSFVNPLSTPIVDRDGSVINQGVPSVANYHTHFTDREGSFESPTPQGCVNAEDPFVNQDVQALDNRPAFADRDTVFANHGVRYPVAYPAGHRTPPQDLSAVLVSPPFPRYAPYPVPSGGHYGNYYQSSHNYGGY</sequence>
<protein>
    <submittedName>
        <fullName evidence="3">Uncharacterized protein</fullName>
    </submittedName>
</protein>